<evidence type="ECO:0000256" key="6">
    <source>
        <dbReference type="RuleBase" id="RU361277"/>
    </source>
</evidence>
<dbReference type="SMART" id="SM00829">
    <property type="entry name" value="PKS_ER"/>
    <property type="match status" value="1"/>
</dbReference>
<evidence type="ECO:0000256" key="5">
    <source>
        <dbReference type="ARBA" id="ARBA00023002"/>
    </source>
</evidence>
<dbReference type="CDD" id="cd08286">
    <property type="entry name" value="FDH_like_ADH2"/>
    <property type="match status" value="1"/>
</dbReference>
<dbReference type="AlphaFoldDB" id="A0A1D2JQD6"/>
<comment type="similarity">
    <text evidence="2 6">Belongs to the zinc-containing alcohol dehydrogenase family.</text>
</comment>
<dbReference type="InterPro" id="IPR020843">
    <property type="entry name" value="ER"/>
</dbReference>
<proteinExistence type="inferred from homology"/>
<keyword evidence="3 6" id="KW-0479">Metal-binding</keyword>
<dbReference type="Gene3D" id="3.90.180.10">
    <property type="entry name" value="Medium-chain alcohol dehydrogenases, catalytic domain"/>
    <property type="match status" value="1"/>
</dbReference>
<dbReference type="SUPFAM" id="SSF51735">
    <property type="entry name" value="NAD(P)-binding Rossmann-fold domains"/>
    <property type="match status" value="1"/>
</dbReference>
<comment type="caution">
    <text evidence="9">The sequence shown here is derived from an EMBL/GenBank/DDBJ whole genome shotgun (WGS) entry which is preliminary data.</text>
</comment>
<dbReference type="VEuPathDB" id="FungiDB:PABG_04316"/>
<dbReference type="SMR" id="A0A1D2JQD6"/>
<dbReference type="GO" id="GO:0016491">
    <property type="term" value="F:oxidoreductase activity"/>
    <property type="evidence" value="ECO:0007669"/>
    <property type="project" value="UniProtKB-KW"/>
</dbReference>
<keyword evidence="4 6" id="KW-0862">Zinc</keyword>
<keyword evidence="5" id="KW-0560">Oxidoreductase</keyword>
<evidence type="ECO:0000256" key="4">
    <source>
        <dbReference type="ARBA" id="ARBA00022833"/>
    </source>
</evidence>
<feature type="region of interest" description="Disordered" evidence="7">
    <location>
        <begin position="29"/>
        <end position="54"/>
    </location>
</feature>
<evidence type="ECO:0000259" key="8">
    <source>
        <dbReference type="SMART" id="SM00829"/>
    </source>
</evidence>
<dbReference type="InterPro" id="IPR013149">
    <property type="entry name" value="ADH-like_C"/>
</dbReference>
<reference evidence="9 10" key="1">
    <citation type="submission" date="2016-06" db="EMBL/GenBank/DDBJ databases">
        <authorList>
            <person name="Kjaerup R.B."/>
            <person name="Dalgaard T.S."/>
            <person name="Juul-Madsen H.R."/>
        </authorList>
    </citation>
    <scope>NUCLEOTIDE SEQUENCE [LARGE SCALE GENOMIC DNA]</scope>
    <source>
        <strain evidence="9 10">Pb300</strain>
    </source>
</reference>
<dbReference type="Pfam" id="PF00107">
    <property type="entry name" value="ADH_zinc_N"/>
    <property type="match status" value="1"/>
</dbReference>
<organism evidence="9 10">
    <name type="scientific">Paracoccidioides brasiliensis</name>
    <dbReference type="NCBI Taxonomy" id="121759"/>
    <lineage>
        <taxon>Eukaryota</taxon>
        <taxon>Fungi</taxon>
        <taxon>Dikarya</taxon>
        <taxon>Ascomycota</taxon>
        <taxon>Pezizomycotina</taxon>
        <taxon>Eurotiomycetes</taxon>
        <taxon>Eurotiomycetidae</taxon>
        <taxon>Onygenales</taxon>
        <taxon>Ajellomycetaceae</taxon>
        <taxon>Paracoccidioides</taxon>
    </lineage>
</organism>
<evidence type="ECO:0000313" key="10">
    <source>
        <dbReference type="Proteomes" id="UP000242814"/>
    </source>
</evidence>
<dbReference type="InterPro" id="IPR002328">
    <property type="entry name" value="ADH_Zn_CS"/>
</dbReference>
<protein>
    <recommendedName>
        <fullName evidence="8">Enoyl reductase (ER) domain-containing protein</fullName>
    </recommendedName>
</protein>
<name>A0A1D2JQD6_PARBR</name>
<feature type="compositionally biased region" description="Low complexity" evidence="7">
    <location>
        <begin position="29"/>
        <end position="42"/>
    </location>
</feature>
<sequence length="428" mass="45525">MKLTSPRTFLPGTGMRKYHTTGLMRTLSSRPSHSIISSSSVSTPGNKYTRPPVSGVNSFNHPTFTTKRFASMKALVYQSQGKVALEDRPCPTIQSSTDAIVKLKHTTICGTDLHIIKGDVPTATPGRILGHEGVGTVVEVGTSVTSVKPGDTVLISCITACGGCSYCRREMSSHCTSGGWILGHTIDGTQAEYVRIPHAASSLYKLPSTVSLSDAVMLSDAMPTGLECGTLNGKVKPGSSVVVIGAGAVGMSVMMTSMLYSPALLVVVDLDDTRLAMARSFGAHQTVNGKNQTEAVEKLMKLTEGQGFDAVIEAVGVPGTFQLCQELVAPGGVIANVGVHGKKVDLHLEKLWDRNICITTRLVDAVTTPMLLKLFKAGKLDLSKLSTHLELIDILVSRTEFSFGECEKAYNVFGAAAQHNAMKVLINM</sequence>
<evidence type="ECO:0000256" key="3">
    <source>
        <dbReference type="ARBA" id="ARBA00022723"/>
    </source>
</evidence>
<gene>
    <name evidence="9" type="ORF">ACO22_00153</name>
</gene>
<evidence type="ECO:0000313" key="9">
    <source>
        <dbReference type="EMBL" id="ODH45426.1"/>
    </source>
</evidence>
<dbReference type="PROSITE" id="PS00059">
    <property type="entry name" value="ADH_ZINC"/>
    <property type="match status" value="1"/>
</dbReference>
<dbReference type="VEuPathDB" id="FungiDB:PADG_04701"/>
<dbReference type="InterPro" id="IPR011032">
    <property type="entry name" value="GroES-like_sf"/>
</dbReference>
<dbReference type="PANTHER" id="PTHR42813:SF4">
    <property type="entry name" value="NADP-DEPENDENT ISOPROPANOL DEHYDROGENASE"/>
    <property type="match status" value="1"/>
</dbReference>
<feature type="domain" description="Enoyl reductase (ER)" evidence="8">
    <location>
        <begin position="81"/>
        <end position="426"/>
    </location>
</feature>
<comment type="cofactor">
    <cofactor evidence="1 6">
        <name>Zn(2+)</name>
        <dbReference type="ChEBI" id="CHEBI:29105"/>
    </cofactor>
</comment>
<evidence type="ECO:0000256" key="2">
    <source>
        <dbReference type="ARBA" id="ARBA00008072"/>
    </source>
</evidence>
<evidence type="ECO:0000256" key="7">
    <source>
        <dbReference type="SAM" id="MobiDB-lite"/>
    </source>
</evidence>
<dbReference type="InterPro" id="IPR036291">
    <property type="entry name" value="NAD(P)-bd_dom_sf"/>
</dbReference>
<dbReference type="EMBL" id="LZYO01000002">
    <property type="protein sequence ID" value="ODH45426.1"/>
    <property type="molecule type" value="Genomic_DNA"/>
</dbReference>
<dbReference type="PANTHER" id="PTHR42813">
    <property type="entry name" value="ZINC-TYPE ALCOHOL DEHYDROGENASE-LIKE"/>
    <property type="match status" value="1"/>
</dbReference>
<dbReference type="OMA" id="ILPTGWM"/>
<dbReference type="InterPro" id="IPR013154">
    <property type="entry name" value="ADH-like_N"/>
</dbReference>
<dbReference type="Pfam" id="PF08240">
    <property type="entry name" value="ADH_N"/>
    <property type="match status" value="1"/>
</dbReference>
<dbReference type="GO" id="GO:0008270">
    <property type="term" value="F:zinc ion binding"/>
    <property type="evidence" value="ECO:0007669"/>
    <property type="project" value="InterPro"/>
</dbReference>
<evidence type="ECO:0000256" key="1">
    <source>
        <dbReference type="ARBA" id="ARBA00001947"/>
    </source>
</evidence>
<dbReference type="SUPFAM" id="SSF50129">
    <property type="entry name" value="GroES-like"/>
    <property type="match status" value="1"/>
</dbReference>
<accession>A0A1D2JQD6</accession>
<dbReference type="Proteomes" id="UP000242814">
    <property type="component" value="Unassembled WGS sequence"/>
</dbReference>
<dbReference type="Gene3D" id="3.40.50.720">
    <property type="entry name" value="NAD(P)-binding Rossmann-like Domain"/>
    <property type="match status" value="1"/>
</dbReference>